<sequence>MNRCKTCPNSITDGAPTNLKHKPPRKRISIVSALLNSNITRFCYMFVSSPSSKCYHQLDRSKM</sequence>
<dbReference type="EMBL" id="KQ423354">
    <property type="protein sequence ID" value="KOF73061.1"/>
    <property type="molecule type" value="Genomic_DNA"/>
</dbReference>
<dbReference type="AlphaFoldDB" id="A0A0L8G7R4"/>
<evidence type="ECO:0000313" key="1">
    <source>
        <dbReference type="EMBL" id="KOF73061.1"/>
    </source>
</evidence>
<protein>
    <submittedName>
        <fullName evidence="1">Uncharacterized protein</fullName>
    </submittedName>
</protein>
<accession>A0A0L8G7R4</accession>
<name>A0A0L8G7R4_OCTBM</name>
<proteinExistence type="predicted"/>
<organism evidence="1">
    <name type="scientific">Octopus bimaculoides</name>
    <name type="common">California two-spotted octopus</name>
    <dbReference type="NCBI Taxonomy" id="37653"/>
    <lineage>
        <taxon>Eukaryota</taxon>
        <taxon>Metazoa</taxon>
        <taxon>Spiralia</taxon>
        <taxon>Lophotrochozoa</taxon>
        <taxon>Mollusca</taxon>
        <taxon>Cephalopoda</taxon>
        <taxon>Coleoidea</taxon>
        <taxon>Octopodiformes</taxon>
        <taxon>Octopoda</taxon>
        <taxon>Incirrata</taxon>
        <taxon>Octopodidae</taxon>
        <taxon>Octopus</taxon>
    </lineage>
</organism>
<gene>
    <name evidence="1" type="ORF">OCBIM_22038470mg</name>
</gene>
<reference evidence="1" key="1">
    <citation type="submission" date="2015-07" db="EMBL/GenBank/DDBJ databases">
        <title>MeaNS - Measles Nucleotide Surveillance Program.</title>
        <authorList>
            <person name="Tran T."/>
            <person name="Druce J."/>
        </authorList>
    </citation>
    <scope>NUCLEOTIDE SEQUENCE</scope>
    <source>
        <strain evidence="1">UCB-OBI-ISO-001</strain>
        <tissue evidence="1">Gonad</tissue>
    </source>
</reference>